<dbReference type="AlphaFoldDB" id="A0A6I8LGQ9"/>
<protein>
    <submittedName>
        <fullName evidence="2">Integral membrane protein</fullName>
    </submittedName>
</protein>
<evidence type="ECO:0000256" key="1">
    <source>
        <dbReference type="SAM" id="SignalP"/>
    </source>
</evidence>
<evidence type="ECO:0000313" key="3">
    <source>
        <dbReference type="Proteomes" id="UP000399805"/>
    </source>
</evidence>
<organism evidence="2 3">
    <name type="scientific">Amycolatopsis camponoti</name>
    <dbReference type="NCBI Taxonomy" id="2606593"/>
    <lineage>
        <taxon>Bacteria</taxon>
        <taxon>Bacillati</taxon>
        <taxon>Actinomycetota</taxon>
        <taxon>Actinomycetes</taxon>
        <taxon>Pseudonocardiales</taxon>
        <taxon>Pseudonocardiaceae</taxon>
        <taxon>Amycolatopsis</taxon>
    </lineage>
</organism>
<dbReference type="RefSeq" id="WP_155541475.1">
    <property type="nucleotide sequence ID" value="NZ_CABVGP010000001.1"/>
</dbReference>
<feature type="chain" id="PRO_5038809123" evidence="1">
    <location>
        <begin position="18"/>
        <end position="163"/>
    </location>
</feature>
<keyword evidence="3" id="KW-1185">Reference proteome</keyword>
<gene>
    <name evidence="2" type="ORF">AA23TX_01103</name>
</gene>
<dbReference type="EMBL" id="CABVGP010000001">
    <property type="protein sequence ID" value="VVJ16082.1"/>
    <property type="molecule type" value="Genomic_DNA"/>
</dbReference>
<evidence type="ECO:0000313" key="2">
    <source>
        <dbReference type="EMBL" id="VVJ16082.1"/>
    </source>
</evidence>
<keyword evidence="1" id="KW-0732">Signal</keyword>
<proteinExistence type="predicted"/>
<feature type="signal peptide" evidence="1">
    <location>
        <begin position="1"/>
        <end position="17"/>
    </location>
</feature>
<name>A0A6I8LGQ9_9PSEU</name>
<dbReference type="Proteomes" id="UP000399805">
    <property type="component" value="Unassembled WGS sequence"/>
</dbReference>
<accession>A0A6I8LGQ9</accession>
<sequence>MKAAILVAALVSVCAAACGTPVVGVPVPVQVAVTPAPTTSTTVVAVPAAPQTVYVQQPPVYVAPADTAEARTVVAYYDAINRRDFATAWSLGGSRIAGGGGYTKYVNGFATTSWDTVTVTDVRGSTVSVVLSALQADGTTRTFSGTYTVSGGVIAGSHMTRTK</sequence>
<reference evidence="2 3" key="1">
    <citation type="submission" date="2019-09" db="EMBL/GenBank/DDBJ databases">
        <authorList>
            <person name="Leyn A S."/>
        </authorList>
    </citation>
    <scope>NUCLEOTIDE SEQUENCE [LARGE SCALE GENOMIC DNA]</scope>
    <source>
        <strain evidence="2">AA231_1</strain>
    </source>
</reference>